<keyword evidence="3" id="KW-1185">Reference proteome</keyword>
<dbReference type="EMBL" id="CAXHTB010000017">
    <property type="protein sequence ID" value="CAL0323553.1"/>
    <property type="molecule type" value="Genomic_DNA"/>
</dbReference>
<reference evidence="2 3" key="1">
    <citation type="submission" date="2024-03" db="EMBL/GenBank/DDBJ databases">
        <authorList>
            <person name="Martinez-Hernandez J."/>
        </authorList>
    </citation>
    <scope>NUCLEOTIDE SEQUENCE [LARGE SCALE GENOMIC DNA]</scope>
</reference>
<gene>
    <name evidence="2" type="ORF">LLUT_LOCUS24613</name>
</gene>
<evidence type="ECO:0000259" key="1">
    <source>
        <dbReference type="Pfam" id="PF14111"/>
    </source>
</evidence>
<name>A0AAV1XPK0_LUPLU</name>
<dbReference type="InterPro" id="IPR025558">
    <property type="entry name" value="DUF4283"/>
</dbReference>
<dbReference type="AlphaFoldDB" id="A0AAV1XPK0"/>
<protein>
    <recommendedName>
        <fullName evidence="1">DUF4283 domain-containing protein</fullName>
    </recommendedName>
</protein>
<feature type="domain" description="DUF4283" evidence="1">
    <location>
        <begin position="85"/>
        <end position="165"/>
    </location>
</feature>
<organism evidence="2 3">
    <name type="scientific">Lupinus luteus</name>
    <name type="common">European yellow lupine</name>
    <dbReference type="NCBI Taxonomy" id="3873"/>
    <lineage>
        <taxon>Eukaryota</taxon>
        <taxon>Viridiplantae</taxon>
        <taxon>Streptophyta</taxon>
        <taxon>Embryophyta</taxon>
        <taxon>Tracheophyta</taxon>
        <taxon>Spermatophyta</taxon>
        <taxon>Magnoliopsida</taxon>
        <taxon>eudicotyledons</taxon>
        <taxon>Gunneridae</taxon>
        <taxon>Pentapetalae</taxon>
        <taxon>rosids</taxon>
        <taxon>fabids</taxon>
        <taxon>Fabales</taxon>
        <taxon>Fabaceae</taxon>
        <taxon>Papilionoideae</taxon>
        <taxon>50 kb inversion clade</taxon>
        <taxon>genistoids sensu lato</taxon>
        <taxon>core genistoids</taxon>
        <taxon>Genisteae</taxon>
        <taxon>Lupinus</taxon>
    </lineage>
</organism>
<accession>A0AAV1XPK0</accession>
<proteinExistence type="predicted"/>
<dbReference type="InterPro" id="IPR040256">
    <property type="entry name" value="At4g02000-like"/>
</dbReference>
<dbReference type="Pfam" id="PF14111">
    <property type="entry name" value="DUF4283"/>
    <property type="match status" value="1"/>
</dbReference>
<dbReference type="PANTHER" id="PTHR31286:SF171">
    <property type="entry name" value="CCHC-TYPE DOMAIN-CONTAINING PROTEIN"/>
    <property type="match status" value="1"/>
</dbReference>
<dbReference type="Proteomes" id="UP001497480">
    <property type="component" value="Unassembled WGS sequence"/>
</dbReference>
<comment type="caution">
    <text evidence="2">The sequence shown here is derived from an EMBL/GenBank/DDBJ whole genome shotgun (WGS) entry which is preliminary data.</text>
</comment>
<evidence type="ECO:0000313" key="3">
    <source>
        <dbReference type="Proteomes" id="UP001497480"/>
    </source>
</evidence>
<dbReference type="PANTHER" id="PTHR31286">
    <property type="entry name" value="GLYCINE-RICH CELL WALL STRUCTURAL PROTEIN 1.8-LIKE"/>
    <property type="match status" value="1"/>
</dbReference>
<sequence>MSTSSSLMVLSAQATIIPLIPPEKPLDLPAKVSFRDKVFNMADPPPPCMKRDLIAQKLMTTEYENGNPLLPCITIADSVVDDICSSLRDALVVTLLGKRMGYVALRDKLQKLWKLQGDFDMVDVDNGFYMINFDLAADKEMVTSKSPWMIFYHYLAMANWTPDFISPEANVDRTMVWIRFPGLNIMYYDESVLLGLASFIGKPIKVDTNTLTAARGRYARICVEIDLNKPVVGKTKINNYWHKVMYEGLHPLCSSCGHYGHVTRNYHTRSMEANAPTHHSKTPTSLTLSMNLPTPNYQPCQSETTASHLAETPPPNLVETSTLLLAENVNPPLKPPTIDDPKNYNPSIIKLSIIKLSTTSQQNRVDPNGGQLEKLSSSLDSASHSMHMDCMNVGSGNNSMLMDDH</sequence>
<evidence type="ECO:0000313" key="2">
    <source>
        <dbReference type="EMBL" id="CAL0323553.1"/>
    </source>
</evidence>